<accession>A0A284RQL0</accession>
<dbReference type="EMBL" id="FUEG01000013">
    <property type="protein sequence ID" value="SJL11059.1"/>
    <property type="molecule type" value="Genomic_DNA"/>
</dbReference>
<sequence length="173" mass="19870">MKKERARSFRDGHASLRASSREREGKMVLTIPRMFETRCVKDDTHRAPSPGHCLPRPPNLPLPDEVHKYPDLPPSVAAEYHFCWRKLLRKSDIRISADVPVVPLSFLMDEYYGDDDDIYVEGRFIFSVSENSDCGTLVHIDYAKDSDERGMRAEELLKKLVLEYPDCCVGVQL</sequence>
<evidence type="ECO:0000313" key="2">
    <source>
        <dbReference type="EMBL" id="SJL11059.1"/>
    </source>
</evidence>
<keyword evidence="4" id="KW-1185">Reference proteome</keyword>
<gene>
    <name evidence="2" type="ORF">ARMOST_14460</name>
    <name evidence="3" type="ORF">ARMOST_20244</name>
</gene>
<feature type="region of interest" description="Disordered" evidence="1">
    <location>
        <begin position="1"/>
        <end position="24"/>
    </location>
</feature>
<reference evidence="2" key="2">
    <citation type="submission" date="2017-01" db="EMBL/GenBank/DDBJ databases">
        <authorList>
            <person name="Mah S.A."/>
            <person name="Swanson W.J."/>
            <person name="Moy G.W."/>
            <person name="Vacquier V.D."/>
        </authorList>
    </citation>
    <scope>NUCLEOTIDE SEQUENCE [LARGE SCALE GENOMIC DNA]</scope>
    <source>
        <strain evidence="2">C18/9</strain>
    </source>
</reference>
<dbReference type="Proteomes" id="UP000219338">
    <property type="component" value="Unassembled WGS sequence"/>
</dbReference>
<name>A0A284RQL0_ARMOS</name>
<organism evidence="2 4">
    <name type="scientific">Armillaria ostoyae</name>
    <name type="common">Armillaria root rot fungus</name>
    <dbReference type="NCBI Taxonomy" id="47428"/>
    <lineage>
        <taxon>Eukaryota</taxon>
        <taxon>Fungi</taxon>
        <taxon>Dikarya</taxon>
        <taxon>Basidiomycota</taxon>
        <taxon>Agaricomycotina</taxon>
        <taxon>Agaricomycetes</taxon>
        <taxon>Agaricomycetidae</taxon>
        <taxon>Agaricales</taxon>
        <taxon>Marasmiineae</taxon>
        <taxon>Physalacriaceae</taxon>
        <taxon>Armillaria</taxon>
    </lineage>
</organism>
<reference evidence="4" key="1">
    <citation type="journal article" date="2017" name="Nat. Ecol. Evol.">
        <title>Genome expansion and lineage-specific genetic innovations in the forest pathogenic fungi Armillaria.</title>
        <authorList>
            <person name="Sipos G."/>
            <person name="Prasanna A.N."/>
            <person name="Walter M.C."/>
            <person name="O'Connor E."/>
            <person name="Balint B."/>
            <person name="Krizsan K."/>
            <person name="Kiss B."/>
            <person name="Hess J."/>
            <person name="Varga T."/>
            <person name="Slot J."/>
            <person name="Riley R."/>
            <person name="Boka B."/>
            <person name="Rigling D."/>
            <person name="Barry K."/>
            <person name="Lee J."/>
            <person name="Mihaltcheva S."/>
            <person name="LaButti K."/>
            <person name="Lipzen A."/>
            <person name="Waldron R."/>
            <person name="Moloney N.M."/>
            <person name="Sperisen C."/>
            <person name="Kredics L."/>
            <person name="Vagvoelgyi C."/>
            <person name="Patrignani A."/>
            <person name="Fitzpatrick D."/>
            <person name="Nagy I."/>
            <person name="Doyle S."/>
            <person name="Anderson J.B."/>
            <person name="Grigoriev I.V."/>
            <person name="Gueldener U."/>
            <person name="Muensterkoetter M."/>
            <person name="Nagy L.G."/>
        </authorList>
    </citation>
    <scope>NUCLEOTIDE SEQUENCE [LARGE SCALE GENOMIC DNA]</scope>
    <source>
        <strain evidence="4">C18/9</strain>
    </source>
</reference>
<evidence type="ECO:0000256" key="1">
    <source>
        <dbReference type="SAM" id="MobiDB-lite"/>
    </source>
</evidence>
<dbReference type="EMBL" id="FUEG01000037">
    <property type="protein sequence ID" value="SJL16715.1"/>
    <property type="molecule type" value="Genomic_DNA"/>
</dbReference>
<evidence type="ECO:0000313" key="4">
    <source>
        <dbReference type="Proteomes" id="UP000219338"/>
    </source>
</evidence>
<proteinExistence type="predicted"/>
<evidence type="ECO:0000313" key="3">
    <source>
        <dbReference type="EMBL" id="SJL16715.1"/>
    </source>
</evidence>
<dbReference type="AlphaFoldDB" id="A0A284RQL0"/>
<protein>
    <submittedName>
        <fullName evidence="2">Uncharacterized protein</fullName>
    </submittedName>
</protein>